<dbReference type="GO" id="GO:0003955">
    <property type="term" value="F:NAD(P)H dehydrogenase (quinone) activity"/>
    <property type="evidence" value="ECO:0007669"/>
    <property type="project" value="UniProtKB-EC"/>
</dbReference>
<organism evidence="2 3">
    <name type="scientific">Gordonia humi</name>
    <dbReference type="NCBI Taxonomy" id="686429"/>
    <lineage>
        <taxon>Bacteria</taxon>
        <taxon>Bacillati</taxon>
        <taxon>Actinomycetota</taxon>
        <taxon>Actinomycetes</taxon>
        <taxon>Mycobacteriales</taxon>
        <taxon>Gordoniaceae</taxon>
        <taxon>Gordonia</taxon>
    </lineage>
</organism>
<dbReference type="RefSeq" id="WP_183370199.1">
    <property type="nucleotide sequence ID" value="NZ_BAABHL010000076.1"/>
</dbReference>
<dbReference type="PANTHER" id="PTHR47129:SF1">
    <property type="entry name" value="NMRA-LIKE DOMAIN-CONTAINING PROTEIN"/>
    <property type="match status" value="1"/>
</dbReference>
<dbReference type="InterPro" id="IPR016040">
    <property type="entry name" value="NAD(P)-bd_dom"/>
</dbReference>
<dbReference type="EMBL" id="JACIFP010000001">
    <property type="protein sequence ID" value="MBB4135105.1"/>
    <property type="molecule type" value="Genomic_DNA"/>
</dbReference>
<proteinExistence type="predicted"/>
<dbReference type="Pfam" id="PF13460">
    <property type="entry name" value="NAD_binding_10"/>
    <property type="match status" value="1"/>
</dbReference>
<sequence>MTTYAVTGATGGLGGAAVAALIARGITPGDIVAVVRDEAKAAHLAEAGVAVRVAAYEDRDALEAALAGVDRLLLVSSPTVGSRTGQHRTVIDAAKAAGVGLLGYTSLLGADASPLLLAGEHRETEAYLADSGVDHVVLRNGWYSENYAASLPAAVETGVFYGSAGTATVAPAARADYADAAAAALIDPEPGRVYELAGDEHLTYAEIAAAFGEIAGKTIGYQDLPVADYRAALVEAGVPAPAAEVFADSDGGAALGALDSTSTDLRDLRGAPSTRFADAVRAAVEQ</sequence>
<keyword evidence="3" id="KW-1185">Reference proteome</keyword>
<dbReference type="Gene3D" id="3.40.50.720">
    <property type="entry name" value="NAD(P)-binding Rossmann-like Domain"/>
    <property type="match status" value="1"/>
</dbReference>
<dbReference type="Gene3D" id="3.90.25.10">
    <property type="entry name" value="UDP-galactose 4-epimerase, domain 1"/>
    <property type="match status" value="1"/>
</dbReference>
<evidence type="ECO:0000259" key="1">
    <source>
        <dbReference type="Pfam" id="PF13460"/>
    </source>
</evidence>
<dbReference type="InterPro" id="IPR036291">
    <property type="entry name" value="NAD(P)-bd_dom_sf"/>
</dbReference>
<dbReference type="SUPFAM" id="SSF51735">
    <property type="entry name" value="NAD(P)-binding Rossmann-fold domains"/>
    <property type="match status" value="1"/>
</dbReference>
<keyword evidence="2" id="KW-0560">Oxidoreductase</keyword>
<dbReference type="AlphaFoldDB" id="A0A840EQJ6"/>
<dbReference type="Proteomes" id="UP000551501">
    <property type="component" value="Unassembled WGS sequence"/>
</dbReference>
<evidence type="ECO:0000313" key="3">
    <source>
        <dbReference type="Proteomes" id="UP000551501"/>
    </source>
</evidence>
<name>A0A840EQJ6_9ACTN</name>
<gene>
    <name evidence="2" type="ORF">BKA16_001657</name>
</gene>
<feature type="domain" description="NAD(P)-binding" evidence="1">
    <location>
        <begin position="8"/>
        <end position="188"/>
    </location>
</feature>
<comment type="caution">
    <text evidence="2">The sequence shown here is derived from an EMBL/GenBank/DDBJ whole genome shotgun (WGS) entry which is preliminary data.</text>
</comment>
<dbReference type="InterPro" id="IPR052718">
    <property type="entry name" value="NmrA-type_oxidoreductase"/>
</dbReference>
<dbReference type="EC" id="1.6.5.2" evidence="2"/>
<protein>
    <submittedName>
        <fullName evidence="2">NAD(P)H dehydrogenase (Quinone)</fullName>
        <ecNumber evidence="2">1.6.5.2</ecNumber>
    </submittedName>
</protein>
<dbReference type="PANTHER" id="PTHR47129">
    <property type="entry name" value="QUINONE OXIDOREDUCTASE 2"/>
    <property type="match status" value="1"/>
</dbReference>
<reference evidence="2 3" key="1">
    <citation type="submission" date="2020-08" db="EMBL/GenBank/DDBJ databases">
        <title>Sequencing the genomes of 1000 actinobacteria strains.</title>
        <authorList>
            <person name="Klenk H.-P."/>
        </authorList>
    </citation>
    <scope>NUCLEOTIDE SEQUENCE [LARGE SCALE GENOMIC DNA]</scope>
    <source>
        <strain evidence="2 3">DSM 45298</strain>
    </source>
</reference>
<accession>A0A840EQJ6</accession>
<evidence type="ECO:0000313" key="2">
    <source>
        <dbReference type="EMBL" id="MBB4135105.1"/>
    </source>
</evidence>